<accession>A0A0F9VFL8</accession>
<gene>
    <name evidence="2" type="ORF">LCGC14_0146990</name>
</gene>
<comment type="caution">
    <text evidence="2">The sequence shown here is derived from an EMBL/GenBank/DDBJ whole genome shotgun (WGS) entry which is preliminary data.</text>
</comment>
<dbReference type="EMBL" id="LAZR01000051">
    <property type="protein sequence ID" value="KKN98587.1"/>
    <property type="molecule type" value="Genomic_DNA"/>
</dbReference>
<organism evidence="2">
    <name type="scientific">marine sediment metagenome</name>
    <dbReference type="NCBI Taxonomy" id="412755"/>
    <lineage>
        <taxon>unclassified sequences</taxon>
        <taxon>metagenomes</taxon>
        <taxon>ecological metagenomes</taxon>
    </lineage>
</organism>
<protein>
    <submittedName>
        <fullName evidence="2">Uncharacterized protein</fullName>
    </submittedName>
</protein>
<evidence type="ECO:0000313" key="2">
    <source>
        <dbReference type="EMBL" id="KKN98587.1"/>
    </source>
</evidence>
<sequence>MPKIPTGGAFSRFWQGFKSGPKAEVVGTAAAQTMATMPAAIIGSILGGGVVVSGQVAAESIGGAIQKSRSYKAMLNHSPELAKKVNRDKVEKYFNSIWNFNPQVARDPIASSAAVKRMLGVHDEEHLELLTGMGKMYQEPKPFMHPGTQAIMSGTLSAGLGAFVPKYKDLHPAPTGVRRPENFPEDATQVNQTRPGGMTKSASARTSFLCNVGKAFNG</sequence>
<proteinExistence type="predicted"/>
<dbReference type="AlphaFoldDB" id="A0A0F9VFL8"/>
<feature type="region of interest" description="Disordered" evidence="1">
    <location>
        <begin position="173"/>
        <end position="202"/>
    </location>
</feature>
<evidence type="ECO:0000256" key="1">
    <source>
        <dbReference type="SAM" id="MobiDB-lite"/>
    </source>
</evidence>
<feature type="compositionally biased region" description="Polar residues" evidence="1">
    <location>
        <begin position="188"/>
        <end position="202"/>
    </location>
</feature>
<name>A0A0F9VFL8_9ZZZZ</name>
<reference evidence="2" key="1">
    <citation type="journal article" date="2015" name="Nature">
        <title>Complex archaea that bridge the gap between prokaryotes and eukaryotes.</title>
        <authorList>
            <person name="Spang A."/>
            <person name="Saw J.H."/>
            <person name="Jorgensen S.L."/>
            <person name="Zaremba-Niedzwiedzka K."/>
            <person name="Martijn J."/>
            <person name="Lind A.E."/>
            <person name="van Eijk R."/>
            <person name="Schleper C."/>
            <person name="Guy L."/>
            <person name="Ettema T.J."/>
        </authorList>
    </citation>
    <scope>NUCLEOTIDE SEQUENCE</scope>
</reference>